<keyword evidence="10" id="KW-0540">Nuclease</keyword>
<dbReference type="FunFam" id="1.10.150.20:FF:000017">
    <property type="entry name" value="DNA excision repair protein ERCC-1"/>
    <property type="match status" value="1"/>
</dbReference>
<dbReference type="OrthoDB" id="10262814at2759"/>
<dbReference type="PANTHER" id="PTHR12749:SF0">
    <property type="entry name" value="DNA EXCISION REPAIR PROTEIN ERCC-1"/>
    <property type="match status" value="1"/>
</dbReference>
<reference evidence="10" key="1">
    <citation type="submission" date="2022-07" db="EMBL/GenBank/DDBJ databases">
        <title>Phylogenomic reconstructions and comparative analyses of Kickxellomycotina fungi.</title>
        <authorList>
            <person name="Reynolds N.K."/>
            <person name="Stajich J.E."/>
            <person name="Barry K."/>
            <person name="Grigoriev I.V."/>
            <person name="Crous P."/>
            <person name="Smith M.E."/>
        </authorList>
    </citation>
    <scope>NUCLEOTIDE SEQUENCE</scope>
    <source>
        <strain evidence="10">NRRL 3115</strain>
    </source>
</reference>
<dbReference type="FunFam" id="3.40.50.10130:FF:000001">
    <property type="entry name" value="DNA excision repair protein ERCC-1"/>
    <property type="match status" value="1"/>
</dbReference>
<dbReference type="InterPro" id="IPR047260">
    <property type="entry name" value="ERCC1-like_central_dom"/>
</dbReference>
<dbReference type="SUPFAM" id="SSF52980">
    <property type="entry name" value="Restriction endonuclease-like"/>
    <property type="match status" value="1"/>
</dbReference>
<comment type="similarity">
    <text evidence="2">Belongs to the ERCC1/RAD10/SWI10 family.</text>
</comment>
<feature type="domain" description="ERCC1-like central" evidence="9">
    <location>
        <begin position="112"/>
        <end position="226"/>
    </location>
</feature>
<dbReference type="GO" id="GO:0006302">
    <property type="term" value="P:double-strand break repair"/>
    <property type="evidence" value="ECO:0007669"/>
    <property type="project" value="UniProtKB-ARBA"/>
</dbReference>
<proteinExistence type="inferred from homology"/>
<keyword evidence="10" id="KW-0255">Endonuclease</keyword>
<evidence type="ECO:0000256" key="5">
    <source>
        <dbReference type="ARBA" id="ARBA00023204"/>
    </source>
</evidence>
<dbReference type="GO" id="GO:0000110">
    <property type="term" value="C:nucleotide-excision repair factor 1 complex"/>
    <property type="evidence" value="ECO:0007669"/>
    <property type="project" value="TreeGrafter"/>
</dbReference>
<dbReference type="GO" id="GO:0006289">
    <property type="term" value="P:nucleotide-excision repair"/>
    <property type="evidence" value="ECO:0007669"/>
    <property type="project" value="UniProtKB-ARBA"/>
</dbReference>
<dbReference type="AlphaFoldDB" id="A0A9W8G583"/>
<evidence type="ECO:0000256" key="6">
    <source>
        <dbReference type="ARBA" id="ARBA00023242"/>
    </source>
</evidence>
<dbReference type="InterPro" id="IPR004579">
    <property type="entry name" value="ERCC1/RAD10/SWI10"/>
</dbReference>
<dbReference type="GO" id="GO:0070914">
    <property type="term" value="P:UV-damage excision repair"/>
    <property type="evidence" value="ECO:0007669"/>
    <property type="project" value="TreeGrafter"/>
</dbReference>
<keyword evidence="4" id="KW-0238">DNA-binding</keyword>
<dbReference type="Pfam" id="PF14520">
    <property type="entry name" value="HHH_5"/>
    <property type="match status" value="1"/>
</dbReference>
<dbReference type="Gene3D" id="1.10.150.20">
    <property type="entry name" value="5' to 3' exonuclease, C-terminal subdomain"/>
    <property type="match status" value="1"/>
</dbReference>
<dbReference type="EMBL" id="JANBTW010000058">
    <property type="protein sequence ID" value="KAJ2674373.1"/>
    <property type="molecule type" value="Genomic_DNA"/>
</dbReference>
<keyword evidence="3" id="KW-0227">DNA damage</keyword>
<comment type="caution">
    <text evidence="10">The sequence shown here is derived from an EMBL/GenBank/DDBJ whole genome shotgun (WGS) entry which is preliminary data.</text>
</comment>
<keyword evidence="10" id="KW-0378">Hydrolase</keyword>
<dbReference type="NCBIfam" id="TIGR00597">
    <property type="entry name" value="rad10"/>
    <property type="match status" value="1"/>
</dbReference>
<evidence type="ECO:0000313" key="11">
    <source>
        <dbReference type="Proteomes" id="UP001151518"/>
    </source>
</evidence>
<comment type="subcellular location">
    <subcellularLocation>
        <location evidence="1">Nucleus</location>
    </subcellularLocation>
</comment>
<dbReference type="Proteomes" id="UP001151518">
    <property type="component" value="Unassembled WGS sequence"/>
</dbReference>
<dbReference type="CDD" id="cd22325">
    <property type="entry name" value="ERCC1_C-like"/>
    <property type="match status" value="1"/>
</dbReference>
<evidence type="ECO:0000256" key="1">
    <source>
        <dbReference type="ARBA" id="ARBA00004123"/>
    </source>
</evidence>
<dbReference type="GO" id="GO:0003684">
    <property type="term" value="F:damaged DNA binding"/>
    <property type="evidence" value="ECO:0007669"/>
    <property type="project" value="InterPro"/>
</dbReference>
<keyword evidence="5" id="KW-0234">DNA repair</keyword>
<dbReference type="Pfam" id="PF03834">
    <property type="entry name" value="Rad10"/>
    <property type="match status" value="1"/>
</dbReference>
<evidence type="ECO:0000256" key="3">
    <source>
        <dbReference type="ARBA" id="ARBA00022763"/>
    </source>
</evidence>
<feature type="region of interest" description="Disordered" evidence="8">
    <location>
        <begin position="92"/>
        <end position="115"/>
    </location>
</feature>
<dbReference type="GO" id="GO:0070522">
    <property type="term" value="C:ERCC4-ERCC1 complex"/>
    <property type="evidence" value="ECO:0007669"/>
    <property type="project" value="TreeGrafter"/>
</dbReference>
<accession>A0A9W8G583</accession>
<protein>
    <recommendedName>
        <fullName evidence="7">DNA excision repair protein ERCC-1</fullName>
    </recommendedName>
</protein>
<evidence type="ECO:0000256" key="8">
    <source>
        <dbReference type="SAM" id="MobiDB-lite"/>
    </source>
</evidence>
<evidence type="ECO:0000256" key="4">
    <source>
        <dbReference type="ARBA" id="ARBA00023125"/>
    </source>
</evidence>
<evidence type="ECO:0000256" key="2">
    <source>
        <dbReference type="ARBA" id="ARBA00008283"/>
    </source>
</evidence>
<evidence type="ECO:0000313" key="10">
    <source>
        <dbReference type="EMBL" id="KAJ2674373.1"/>
    </source>
</evidence>
<dbReference type="SUPFAM" id="SSF47781">
    <property type="entry name" value="RuvA domain 2-like"/>
    <property type="match status" value="1"/>
</dbReference>
<dbReference type="GO" id="GO:0006312">
    <property type="term" value="P:mitotic recombination"/>
    <property type="evidence" value="ECO:0007669"/>
    <property type="project" value="TreeGrafter"/>
</dbReference>
<dbReference type="InterPro" id="IPR011335">
    <property type="entry name" value="Restrct_endonuc-II-like"/>
</dbReference>
<dbReference type="InterPro" id="IPR010994">
    <property type="entry name" value="RuvA_2-like"/>
</dbReference>
<dbReference type="GO" id="GO:0003697">
    <property type="term" value="F:single-stranded DNA binding"/>
    <property type="evidence" value="ECO:0007669"/>
    <property type="project" value="TreeGrafter"/>
</dbReference>
<dbReference type="PANTHER" id="PTHR12749">
    <property type="entry name" value="EXCISION REPAIR CROSS-COMPLEMENTING 1 ERCC1"/>
    <property type="match status" value="1"/>
</dbReference>
<evidence type="ECO:0000256" key="7">
    <source>
        <dbReference type="ARBA" id="ARBA00071993"/>
    </source>
</evidence>
<name>A0A9W8G583_9FUNG</name>
<evidence type="ECO:0000259" key="9">
    <source>
        <dbReference type="Pfam" id="PF03834"/>
    </source>
</evidence>
<dbReference type="GO" id="GO:0004519">
    <property type="term" value="F:endonuclease activity"/>
    <property type="evidence" value="ECO:0007669"/>
    <property type="project" value="UniProtKB-KW"/>
</dbReference>
<gene>
    <name evidence="10" type="primary">RAD10</name>
    <name evidence="10" type="ORF">GGI25_004394</name>
</gene>
<keyword evidence="6" id="KW-0539">Nucleus</keyword>
<sequence>MSKSQEKLPNQTNKRRFHIPTVEDIEKSRLDAERRLAPGEAMREAALDLSTSTLRLTQESPISNNINNQSTASAAAQLQSELTVARPNASVISGSQQRGAETASGRSHSNQTVQVNEIQRGNPLLASIRNVRWSYSKDIIPDYVVGRTSCVLYLSIKYHRLHPEYIAKRIESLGKDYRVRVLLVYVDTDDSKLPLREINRIALLGDMTTLLAWSLDEAGRYIETLKTFENRQPDIIKERVEDTYSAKLNNALTSVRSVNKTDVLTLASNFESFEGIAKAGVDELTMCPGIGDLKAQRLFKAFNEPFIQDA</sequence>
<organism evidence="10 11">
    <name type="scientific">Coemansia spiralis</name>
    <dbReference type="NCBI Taxonomy" id="417178"/>
    <lineage>
        <taxon>Eukaryota</taxon>
        <taxon>Fungi</taxon>
        <taxon>Fungi incertae sedis</taxon>
        <taxon>Zoopagomycota</taxon>
        <taxon>Kickxellomycotina</taxon>
        <taxon>Kickxellomycetes</taxon>
        <taxon>Kickxellales</taxon>
        <taxon>Kickxellaceae</taxon>
        <taxon>Coemansia</taxon>
    </lineage>
</organism>
<dbReference type="Gene3D" id="3.40.50.10130">
    <property type="match status" value="1"/>
</dbReference>